<evidence type="ECO:0000313" key="1">
    <source>
        <dbReference type="EnsemblPlants" id="LPERR09G02430.2"/>
    </source>
</evidence>
<reference evidence="2" key="2">
    <citation type="submission" date="2013-12" db="EMBL/GenBank/DDBJ databases">
        <authorList>
            <person name="Yu Y."/>
            <person name="Lee S."/>
            <person name="de Baynast K."/>
            <person name="Wissotski M."/>
            <person name="Liu L."/>
            <person name="Talag J."/>
            <person name="Goicoechea J."/>
            <person name="Angelova A."/>
            <person name="Jetty R."/>
            <person name="Kudrna D."/>
            <person name="Golser W."/>
            <person name="Rivera L."/>
            <person name="Zhang J."/>
            <person name="Wing R."/>
        </authorList>
    </citation>
    <scope>NUCLEOTIDE SEQUENCE</scope>
</reference>
<dbReference type="AlphaFoldDB" id="A0A0D9XBY4"/>
<evidence type="ECO:0000313" key="2">
    <source>
        <dbReference type="Proteomes" id="UP000032180"/>
    </source>
</evidence>
<organism evidence="1 2">
    <name type="scientific">Leersia perrieri</name>
    <dbReference type="NCBI Taxonomy" id="77586"/>
    <lineage>
        <taxon>Eukaryota</taxon>
        <taxon>Viridiplantae</taxon>
        <taxon>Streptophyta</taxon>
        <taxon>Embryophyta</taxon>
        <taxon>Tracheophyta</taxon>
        <taxon>Spermatophyta</taxon>
        <taxon>Magnoliopsida</taxon>
        <taxon>Liliopsida</taxon>
        <taxon>Poales</taxon>
        <taxon>Poaceae</taxon>
        <taxon>BOP clade</taxon>
        <taxon>Oryzoideae</taxon>
        <taxon>Oryzeae</taxon>
        <taxon>Oryzinae</taxon>
        <taxon>Leersia</taxon>
    </lineage>
</organism>
<dbReference type="Proteomes" id="UP000032180">
    <property type="component" value="Chromosome 9"/>
</dbReference>
<dbReference type="Gramene" id="LPERR09G02430.2">
    <property type="protein sequence ID" value="LPERR09G02430.2"/>
    <property type="gene ID" value="LPERR09G02430"/>
</dbReference>
<protein>
    <submittedName>
        <fullName evidence="1">Uncharacterized protein</fullName>
    </submittedName>
</protein>
<keyword evidence="2" id="KW-1185">Reference proteome</keyword>
<dbReference type="EnsemblPlants" id="LPERR09G02430.2">
    <property type="protein sequence ID" value="LPERR09G02430.2"/>
    <property type="gene ID" value="LPERR09G02430"/>
</dbReference>
<name>A0A0D9XBY4_9ORYZ</name>
<reference evidence="1 2" key="1">
    <citation type="submission" date="2012-08" db="EMBL/GenBank/DDBJ databases">
        <title>Oryza genome evolution.</title>
        <authorList>
            <person name="Wing R.A."/>
        </authorList>
    </citation>
    <scope>NUCLEOTIDE SEQUENCE</scope>
</reference>
<sequence length="75" mass="8671">MGWSVVDAYDDLLGVRTWIDDPGTSHAHGSTSGWTPYKNWSFVLKSLFLLNSHQMVVEPLFYETSFSFSNLRYYT</sequence>
<proteinExistence type="predicted"/>
<reference evidence="1" key="3">
    <citation type="submission" date="2015-04" db="UniProtKB">
        <authorList>
            <consortium name="EnsemblPlants"/>
        </authorList>
    </citation>
    <scope>IDENTIFICATION</scope>
</reference>
<accession>A0A0D9XBY4</accession>
<dbReference type="HOGENOM" id="CLU_2674689_0_0_1"/>